<gene>
    <name evidence="6" type="primary">rr03</name>
    <name evidence="6" type="ORF">PEDI_43120</name>
</gene>
<proteinExistence type="predicted"/>
<dbReference type="GO" id="GO:0003677">
    <property type="term" value="F:DNA binding"/>
    <property type="evidence" value="ECO:0007669"/>
    <property type="project" value="UniProtKB-KW"/>
</dbReference>
<keyword evidence="1 3" id="KW-0597">Phosphoprotein</keyword>
<dbReference type="PROSITE" id="PS50110">
    <property type="entry name" value="RESPONSE_REGULATORY"/>
    <property type="match status" value="1"/>
</dbReference>
<keyword evidence="7" id="KW-1185">Reference proteome</keyword>
<dbReference type="Gene3D" id="3.40.50.2300">
    <property type="match status" value="1"/>
</dbReference>
<evidence type="ECO:0000256" key="1">
    <source>
        <dbReference type="ARBA" id="ARBA00022553"/>
    </source>
</evidence>
<feature type="modified residue" description="4-aspartylphosphate" evidence="3">
    <location>
        <position position="60"/>
    </location>
</feature>
<dbReference type="Pfam" id="PF00072">
    <property type="entry name" value="Response_reg"/>
    <property type="match status" value="1"/>
</dbReference>
<evidence type="ECO:0000256" key="3">
    <source>
        <dbReference type="PROSITE-ProRule" id="PRU00169"/>
    </source>
</evidence>
<reference evidence="6 7" key="1">
    <citation type="submission" date="2021-12" db="EMBL/GenBank/DDBJ databases">
        <title>Genome sequencing of bacteria with rrn-lacking chromosome and rrn-plasmid.</title>
        <authorList>
            <person name="Anda M."/>
            <person name="Iwasaki W."/>
        </authorList>
    </citation>
    <scope>NUCLEOTIDE SEQUENCE [LARGE SCALE GENOMIC DNA]</scope>
    <source>
        <strain evidence="6 7">NBRC 15940</strain>
    </source>
</reference>
<organism evidence="6 7">
    <name type="scientific">Persicobacter diffluens</name>
    <dbReference type="NCBI Taxonomy" id="981"/>
    <lineage>
        <taxon>Bacteria</taxon>
        <taxon>Pseudomonadati</taxon>
        <taxon>Bacteroidota</taxon>
        <taxon>Cytophagia</taxon>
        <taxon>Cytophagales</taxon>
        <taxon>Persicobacteraceae</taxon>
        <taxon>Persicobacter</taxon>
    </lineage>
</organism>
<dbReference type="InterPro" id="IPR058245">
    <property type="entry name" value="NreC/VraR/RcsB-like_REC"/>
</dbReference>
<dbReference type="Gene3D" id="1.10.10.10">
    <property type="entry name" value="Winged helix-like DNA-binding domain superfamily/Winged helix DNA-binding domain"/>
    <property type="match status" value="1"/>
</dbReference>
<dbReference type="GO" id="GO:0000160">
    <property type="term" value="P:phosphorelay signal transduction system"/>
    <property type="evidence" value="ECO:0007669"/>
    <property type="project" value="InterPro"/>
</dbReference>
<dbReference type="SUPFAM" id="SSF46894">
    <property type="entry name" value="C-terminal effector domain of the bipartite response regulators"/>
    <property type="match status" value="1"/>
</dbReference>
<dbReference type="CDD" id="cd17535">
    <property type="entry name" value="REC_NarL-like"/>
    <property type="match status" value="1"/>
</dbReference>
<protein>
    <submittedName>
        <fullName evidence="6">DNA-binding response regulator</fullName>
    </submittedName>
</protein>
<dbReference type="InterPro" id="IPR001789">
    <property type="entry name" value="Sig_transdc_resp-reg_receiver"/>
</dbReference>
<dbReference type="SMART" id="SM00448">
    <property type="entry name" value="REC"/>
    <property type="match status" value="1"/>
</dbReference>
<feature type="domain" description="Response regulatory" evidence="5">
    <location>
        <begin position="9"/>
        <end position="125"/>
    </location>
</feature>
<dbReference type="EMBL" id="BQKE01000003">
    <property type="protein sequence ID" value="GJM63760.1"/>
    <property type="molecule type" value="Genomic_DNA"/>
</dbReference>
<dbReference type="SUPFAM" id="SSF52172">
    <property type="entry name" value="CheY-like"/>
    <property type="match status" value="1"/>
</dbReference>
<dbReference type="Pfam" id="PF00196">
    <property type="entry name" value="GerE"/>
    <property type="match status" value="1"/>
</dbReference>
<feature type="domain" description="HTH luxR-type" evidence="4">
    <location>
        <begin position="152"/>
        <end position="217"/>
    </location>
</feature>
<dbReference type="PANTHER" id="PTHR43214">
    <property type="entry name" value="TWO-COMPONENT RESPONSE REGULATOR"/>
    <property type="match status" value="1"/>
</dbReference>
<accession>A0AAN5ALB8</accession>
<dbReference type="GO" id="GO:0006355">
    <property type="term" value="P:regulation of DNA-templated transcription"/>
    <property type="evidence" value="ECO:0007669"/>
    <property type="project" value="InterPro"/>
</dbReference>
<dbReference type="PROSITE" id="PS50043">
    <property type="entry name" value="HTH_LUXR_2"/>
    <property type="match status" value="1"/>
</dbReference>
<evidence type="ECO:0000259" key="5">
    <source>
        <dbReference type="PROSITE" id="PS50110"/>
    </source>
</evidence>
<dbReference type="Proteomes" id="UP001310022">
    <property type="component" value="Unassembled WGS sequence"/>
</dbReference>
<dbReference type="PRINTS" id="PR00038">
    <property type="entry name" value="HTHLUXR"/>
</dbReference>
<dbReference type="PANTHER" id="PTHR43214:SF43">
    <property type="entry name" value="TWO-COMPONENT RESPONSE REGULATOR"/>
    <property type="match status" value="1"/>
</dbReference>
<dbReference type="InterPro" id="IPR016032">
    <property type="entry name" value="Sig_transdc_resp-reg_C-effctor"/>
</dbReference>
<evidence type="ECO:0000256" key="2">
    <source>
        <dbReference type="ARBA" id="ARBA00023125"/>
    </source>
</evidence>
<dbReference type="AlphaFoldDB" id="A0AAN5ALB8"/>
<dbReference type="SMART" id="SM00421">
    <property type="entry name" value="HTH_LUXR"/>
    <property type="match status" value="1"/>
</dbReference>
<comment type="caution">
    <text evidence="6">The sequence shown here is derived from an EMBL/GenBank/DDBJ whole genome shotgun (WGS) entry which is preliminary data.</text>
</comment>
<dbReference type="InterPro" id="IPR000792">
    <property type="entry name" value="Tscrpt_reg_LuxR_C"/>
</dbReference>
<evidence type="ECO:0000313" key="7">
    <source>
        <dbReference type="Proteomes" id="UP001310022"/>
    </source>
</evidence>
<name>A0AAN5ALB8_9BACT</name>
<keyword evidence="2 6" id="KW-0238">DNA-binding</keyword>
<dbReference type="InterPro" id="IPR036388">
    <property type="entry name" value="WH-like_DNA-bd_sf"/>
</dbReference>
<dbReference type="CDD" id="cd06170">
    <property type="entry name" value="LuxR_C_like"/>
    <property type="match status" value="1"/>
</dbReference>
<sequence>MNDRSPEFDLLLVDDHPIVSAALEPLIKAIEGASVIGIARDGEEGLSLYQKYKPELVIADIDMPKMNGVTLAKKIKKINPDSKIIFITSHSDLNTLVEAMDIEVNGFIFKENAMADIQSSIIEVLKGNKYHCKEFEKFINLQEEKIKEIRMNRDLVKSLTKTEMQILQLIAIGKTSPQISESLFKSIKTIENHRYNICKKLQVTGNNQLLAFAFKNRQQLER</sequence>
<dbReference type="InterPro" id="IPR039420">
    <property type="entry name" value="WalR-like"/>
</dbReference>
<evidence type="ECO:0000313" key="6">
    <source>
        <dbReference type="EMBL" id="GJM63760.1"/>
    </source>
</evidence>
<dbReference type="InterPro" id="IPR011006">
    <property type="entry name" value="CheY-like_superfamily"/>
</dbReference>
<dbReference type="RefSeq" id="WP_338238880.1">
    <property type="nucleotide sequence ID" value="NZ_BQKE01000003.1"/>
</dbReference>
<evidence type="ECO:0000259" key="4">
    <source>
        <dbReference type="PROSITE" id="PS50043"/>
    </source>
</evidence>